<evidence type="ECO:0000313" key="4">
    <source>
        <dbReference type="EMBL" id="MCG2575562.1"/>
    </source>
</evidence>
<dbReference type="InterPro" id="IPR052158">
    <property type="entry name" value="INH-QAR"/>
</dbReference>
<feature type="domain" description="HTH araC/xylS-type" evidence="3">
    <location>
        <begin position="221"/>
        <end position="319"/>
    </location>
</feature>
<keyword evidence="2" id="KW-0804">Transcription</keyword>
<accession>A0ABS9JXC7</accession>
<dbReference type="Proteomes" id="UP001165384">
    <property type="component" value="Unassembled WGS sequence"/>
</dbReference>
<dbReference type="EMBL" id="JAKLTN010000001">
    <property type="protein sequence ID" value="MCG2575562.1"/>
    <property type="molecule type" value="Genomic_DNA"/>
</dbReference>
<comment type="caution">
    <text evidence="4">The sequence shown here is derived from an EMBL/GenBank/DDBJ whole genome shotgun (WGS) entry which is preliminary data.</text>
</comment>
<organism evidence="4 5">
    <name type="scientific">Dechloromonas hankyongensis</name>
    <dbReference type="NCBI Taxonomy" id="2908002"/>
    <lineage>
        <taxon>Bacteria</taxon>
        <taxon>Pseudomonadati</taxon>
        <taxon>Pseudomonadota</taxon>
        <taxon>Betaproteobacteria</taxon>
        <taxon>Rhodocyclales</taxon>
        <taxon>Azonexaceae</taxon>
        <taxon>Dechloromonas</taxon>
    </lineage>
</organism>
<dbReference type="InterPro" id="IPR009057">
    <property type="entry name" value="Homeodomain-like_sf"/>
</dbReference>
<evidence type="ECO:0000256" key="2">
    <source>
        <dbReference type="ARBA" id="ARBA00023163"/>
    </source>
</evidence>
<dbReference type="InterPro" id="IPR029062">
    <property type="entry name" value="Class_I_gatase-like"/>
</dbReference>
<protein>
    <submittedName>
        <fullName evidence="4">Helix-turn-helix domain-containing protein</fullName>
    </submittedName>
</protein>
<reference evidence="4" key="1">
    <citation type="submission" date="2022-01" db="EMBL/GenBank/DDBJ databases">
        <authorList>
            <person name="Jo J.-H."/>
            <person name="Im W.-T."/>
        </authorList>
    </citation>
    <scope>NUCLEOTIDE SEQUENCE</scope>
    <source>
        <strain evidence="4">XY25</strain>
    </source>
</reference>
<dbReference type="PROSITE" id="PS01124">
    <property type="entry name" value="HTH_ARAC_FAMILY_2"/>
    <property type="match status" value="1"/>
</dbReference>
<dbReference type="RefSeq" id="WP_275706592.1">
    <property type="nucleotide sequence ID" value="NZ_JAKLTN010000001.1"/>
</dbReference>
<dbReference type="PANTHER" id="PTHR43130">
    <property type="entry name" value="ARAC-FAMILY TRANSCRIPTIONAL REGULATOR"/>
    <property type="match status" value="1"/>
</dbReference>
<evidence type="ECO:0000313" key="5">
    <source>
        <dbReference type="Proteomes" id="UP001165384"/>
    </source>
</evidence>
<dbReference type="Pfam" id="PF01965">
    <property type="entry name" value="DJ-1_PfpI"/>
    <property type="match status" value="1"/>
</dbReference>
<dbReference type="SMART" id="SM00342">
    <property type="entry name" value="HTH_ARAC"/>
    <property type="match status" value="1"/>
</dbReference>
<dbReference type="PANTHER" id="PTHR43130:SF3">
    <property type="entry name" value="HTH-TYPE TRANSCRIPTIONAL REGULATOR RV1931C"/>
    <property type="match status" value="1"/>
</dbReference>
<dbReference type="InterPro" id="IPR002818">
    <property type="entry name" value="DJ-1/PfpI"/>
</dbReference>
<dbReference type="Gene3D" id="3.40.50.880">
    <property type="match status" value="1"/>
</dbReference>
<keyword evidence="5" id="KW-1185">Reference proteome</keyword>
<dbReference type="Gene3D" id="1.10.10.60">
    <property type="entry name" value="Homeodomain-like"/>
    <property type="match status" value="1"/>
</dbReference>
<keyword evidence="1" id="KW-0805">Transcription regulation</keyword>
<proteinExistence type="predicted"/>
<dbReference type="SUPFAM" id="SSF52317">
    <property type="entry name" value="Class I glutamine amidotransferase-like"/>
    <property type="match status" value="1"/>
</dbReference>
<dbReference type="CDD" id="cd03137">
    <property type="entry name" value="GATase1_AraC_1"/>
    <property type="match status" value="1"/>
</dbReference>
<name>A0ABS9JXC7_9RHOO</name>
<dbReference type="Pfam" id="PF12833">
    <property type="entry name" value="HTH_18"/>
    <property type="match status" value="1"/>
</dbReference>
<dbReference type="InterPro" id="IPR018060">
    <property type="entry name" value="HTH_AraC"/>
</dbReference>
<evidence type="ECO:0000256" key="1">
    <source>
        <dbReference type="ARBA" id="ARBA00023015"/>
    </source>
</evidence>
<evidence type="ECO:0000259" key="3">
    <source>
        <dbReference type="PROSITE" id="PS01124"/>
    </source>
</evidence>
<gene>
    <name evidence="4" type="ORF">LZ012_00980</name>
</gene>
<sequence length="325" mass="35333">MTLLAMTYRTIAVIAFDGINPFHLAIPHEVFGVDRSAGGVPRFELRICALQAGPISTAAGYTLFAPHGLDGLRDAQTIIVPSWRDPGELPPQELLDALRTAHECGACLVGLCLGAFVLAAAGVLDGRPATTHWLAAEEFARRYPRIDVKPEVLYVDDGEVLTSAGVAAGIDCCLHLLRRWHGAEIASHVARRMVVPPHRQGGQAQYIEAPIPSRGDGDRLAPVLDWAGQHLDQALGVDALAERARMSRRTFTRRFKQATGTTVSDWVRHQRLAMAQRLLEMTDLPIEAIAAQAGFGSALALRQLFGEVLHTSPSAYRREFRGNSA</sequence>
<dbReference type="SUPFAM" id="SSF46689">
    <property type="entry name" value="Homeodomain-like"/>
    <property type="match status" value="2"/>
</dbReference>